<evidence type="ECO:0000313" key="2">
    <source>
        <dbReference type="Proteomes" id="UP001448207"/>
    </source>
</evidence>
<evidence type="ECO:0000313" key="1">
    <source>
        <dbReference type="EMBL" id="KAL0074656.1"/>
    </source>
</evidence>
<keyword evidence="2" id="KW-1185">Reference proteome</keyword>
<name>A0ABR3AIV4_PHYBL</name>
<proteinExistence type="predicted"/>
<sequence>MTHYYTSYCHKHLETCHLLAGEQEIEQVPNNQTLRDIERSDETVSDNSWKLSAAAIHHAMTIYLTEGNEAAACIMYRSASEIVCSLLRAAFKLFHDQGESVPLRNNLKKSQKKNLIKNLELHASFRNIYLNRFVGSWGAKYMLSQK</sequence>
<accession>A0ABR3AIV4</accession>
<comment type="caution">
    <text evidence="1">The sequence shown here is derived from an EMBL/GenBank/DDBJ whole genome shotgun (WGS) entry which is preliminary data.</text>
</comment>
<reference evidence="1 2" key="1">
    <citation type="submission" date="2024-04" db="EMBL/GenBank/DDBJ databases">
        <title>Symmetric and asymmetric DNA N6-adenine methylation regulates different biological responses in Mucorales.</title>
        <authorList>
            <consortium name="Lawrence Berkeley National Laboratory"/>
            <person name="Lax C."/>
            <person name="Mondo S.J."/>
            <person name="Osorio-Concepcion M."/>
            <person name="Muszewska A."/>
            <person name="Corrochano-Luque M."/>
            <person name="Gutierrez G."/>
            <person name="Riley R."/>
            <person name="Lipzen A."/>
            <person name="Guo J."/>
            <person name="Hundley H."/>
            <person name="Amirebrahimi M."/>
            <person name="Ng V."/>
            <person name="Lorenzo-Gutierrez D."/>
            <person name="Binder U."/>
            <person name="Yang J."/>
            <person name="Song Y."/>
            <person name="Canovas D."/>
            <person name="Navarro E."/>
            <person name="Freitag M."/>
            <person name="Gabaldon T."/>
            <person name="Grigoriev I.V."/>
            <person name="Corrochano L.M."/>
            <person name="Nicolas F.E."/>
            <person name="Garre V."/>
        </authorList>
    </citation>
    <scope>NUCLEOTIDE SEQUENCE [LARGE SCALE GENOMIC DNA]</scope>
    <source>
        <strain evidence="1 2">L51</strain>
    </source>
</reference>
<protein>
    <recommendedName>
        <fullName evidence="3">HEPN domain-containing protein</fullName>
    </recommendedName>
</protein>
<organism evidence="1 2">
    <name type="scientific">Phycomyces blakesleeanus</name>
    <dbReference type="NCBI Taxonomy" id="4837"/>
    <lineage>
        <taxon>Eukaryota</taxon>
        <taxon>Fungi</taxon>
        <taxon>Fungi incertae sedis</taxon>
        <taxon>Mucoromycota</taxon>
        <taxon>Mucoromycotina</taxon>
        <taxon>Mucoromycetes</taxon>
        <taxon>Mucorales</taxon>
        <taxon>Phycomycetaceae</taxon>
        <taxon>Phycomyces</taxon>
    </lineage>
</organism>
<dbReference type="EMBL" id="JBCLYO010000040">
    <property type="protein sequence ID" value="KAL0074656.1"/>
    <property type="molecule type" value="Genomic_DNA"/>
</dbReference>
<evidence type="ECO:0008006" key="3">
    <source>
        <dbReference type="Google" id="ProtNLM"/>
    </source>
</evidence>
<dbReference type="Proteomes" id="UP001448207">
    <property type="component" value="Unassembled WGS sequence"/>
</dbReference>
<gene>
    <name evidence="1" type="ORF">J3Q64DRAFT_1704314</name>
</gene>